<accession>A0A8X6V451</accession>
<keyword evidence="3" id="KW-1185">Reference proteome</keyword>
<proteinExistence type="predicted"/>
<dbReference type="Proteomes" id="UP000887159">
    <property type="component" value="Unassembled WGS sequence"/>
</dbReference>
<dbReference type="AlphaFoldDB" id="A0A8X6V451"/>
<comment type="caution">
    <text evidence="2">The sequence shown here is derived from an EMBL/GenBank/DDBJ whole genome shotgun (WGS) entry which is preliminary data.</text>
</comment>
<gene>
    <name evidence="2" type="ORF">TNCV_1590191</name>
</gene>
<evidence type="ECO:0000256" key="1">
    <source>
        <dbReference type="SAM" id="MobiDB-lite"/>
    </source>
</evidence>
<name>A0A8X6V451_TRICX</name>
<evidence type="ECO:0000313" key="2">
    <source>
        <dbReference type="EMBL" id="GFX93843.1"/>
    </source>
</evidence>
<reference evidence="2" key="1">
    <citation type="submission" date="2020-08" db="EMBL/GenBank/DDBJ databases">
        <title>Multicomponent nature underlies the extraordinary mechanical properties of spider dragline silk.</title>
        <authorList>
            <person name="Kono N."/>
            <person name="Nakamura H."/>
            <person name="Mori M."/>
            <person name="Yoshida Y."/>
            <person name="Ohtoshi R."/>
            <person name="Malay A.D."/>
            <person name="Moran D.A.P."/>
            <person name="Tomita M."/>
            <person name="Numata K."/>
            <person name="Arakawa K."/>
        </authorList>
    </citation>
    <scope>NUCLEOTIDE SEQUENCE</scope>
</reference>
<organism evidence="2 3">
    <name type="scientific">Trichonephila clavipes</name>
    <name type="common">Golden silk orbweaver</name>
    <name type="synonym">Nephila clavipes</name>
    <dbReference type="NCBI Taxonomy" id="2585209"/>
    <lineage>
        <taxon>Eukaryota</taxon>
        <taxon>Metazoa</taxon>
        <taxon>Ecdysozoa</taxon>
        <taxon>Arthropoda</taxon>
        <taxon>Chelicerata</taxon>
        <taxon>Arachnida</taxon>
        <taxon>Araneae</taxon>
        <taxon>Araneomorphae</taxon>
        <taxon>Entelegynae</taxon>
        <taxon>Araneoidea</taxon>
        <taxon>Nephilidae</taxon>
        <taxon>Trichonephila</taxon>
    </lineage>
</organism>
<evidence type="ECO:0000313" key="3">
    <source>
        <dbReference type="Proteomes" id="UP000887159"/>
    </source>
</evidence>
<protein>
    <submittedName>
        <fullName evidence="2">Uncharacterized protein</fullName>
    </submittedName>
</protein>
<sequence length="160" mass="18502">MYESEEDVLNLKDDGISWITSDLYDNKNKKQHGFESKPLYQYEKKMQIYEQEKRRQSEPIISKMSNLAISTPQLKDHEKYGFDLERSAESEKMPYSYSGLMKQSPLYSSSAENSPLLKRRVKHTFEKCFLRAHTLGDKPKKVPSQNKMAPSEADNGGKGI</sequence>
<dbReference type="EMBL" id="BMAU01021175">
    <property type="protein sequence ID" value="GFX93843.1"/>
    <property type="molecule type" value="Genomic_DNA"/>
</dbReference>
<feature type="region of interest" description="Disordered" evidence="1">
    <location>
        <begin position="136"/>
        <end position="160"/>
    </location>
</feature>